<accession>A0ABS4GJC6</accession>
<proteinExistence type="predicted"/>
<comment type="caution">
    <text evidence="3">The sequence shown here is derived from an EMBL/GenBank/DDBJ whole genome shotgun (WGS) entry which is preliminary data.</text>
</comment>
<feature type="region of interest" description="Disordered" evidence="1">
    <location>
        <begin position="134"/>
        <end position="155"/>
    </location>
</feature>
<dbReference type="Proteomes" id="UP001519342">
    <property type="component" value="Unassembled WGS sequence"/>
</dbReference>
<feature type="compositionally biased region" description="Basic residues" evidence="1">
    <location>
        <begin position="134"/>
        <end position="149"/>
    </location>
</feature>
<feature type="domain" description="Transposase IS4-like" evidence="2">
    <location>
        <begin position="249"/>
        <end position="460"/>
    </location>
</feature>
<dbReference type="EMBL" id="JAGGKS010000018">
    <property type="protein sequence ID" value="MBP1927450.1"/>
    <property type="molecule type" value="Genomic_DNA"/>
</dbReference>
<name>A0ABS4GJC6_9FIRM</name>
<sequence>MKPIFVAHESYQDFVLTQLKKHYSNGILTLVINDWPIITKLWISDLSYITIFLSDTYSIKGPLPRDPASMLRSYLLFLSTNPTIGITKWIDQLHRVPLYAILSGFEPGDVPGVGTFYDFFNRLWDFGPDNIKPKAKRKRKKSKKKKLKKGEKLAPKNPGIVGRFINRFLHRGAKKKDLPADRLFEFFQSQILDVSANLGLLGNRSSISVAGDGTPLVTASFPRSKPSCDCYAQGIAMCDHPRLFSQPDCDSGWDSSREKYYNGYSLYMISACDSKYDLPLYPRLQPASRHDSVSFVTGSIEFAQRFTLGTINRFLLDAAHDAEAIYELLDHQGIEPFIDLNPRTKENFSSEGDIKISAKGIPICPIGKEMKPNGYDKSQNRQKWRCPYGAKAKISCKKPCSNAKYGRTFHTFSKDNLRLFPKTPRSSEKWKLVYKRRTSIERSNKREKVDYHLEAGRHRSTKMWYIRVYCIMMNQHIDAWYSVKKDSLNLSEIIFNQVA</sequence>
<dbReference type="Pfam" id="PF01609">
    <property type="entry name" value="DDE_Tnp_1"/>
    <property type="match status" value="1"/>
</dbReference>
<gene>
    <name evidence="3" type="ORF">J2Z76_003353</name>
</gene>
<evidence type="ECO:0000259" key="2">
    <source>
        <dbReference type="Pfam" id="PF01609"/>
    </source>
</evidence>
<dbReference type="InterPro" id="IPR002559">
    <property type="entry name" value="Transposase_11"/>
</dbReference>
<reference evidence="3 4" key="1">
    <citation type="submission" date="2021-03" db="EMBL/GenBank/DDBJ databases">
        <title>Genomic Encyclopedia of Type Strains, Phase IV (KMG-IV): sequencing the most valuable type-strain genomes for metagenomic binning, comparative biology and taxonomic classification.</title>
        <authorList>
            <person name="Goeker M."/>
        </authorList>
    </citation>
    <scope>NUCLEOTIDE SEQUENCE [LARGE SCALE GENOMIC DNA]</scope>
    <source>
        <strain evidence="3 4">DSM 24004</strain>
    </source>
</reference>
<evidence type="ECO:0000313" key="3">
    <source>
        <dbReference type="EMBL" id="MBP1927450.1"/>
    </source>
</evidence>
<protein>
    <recommendedName>
        <fullName evidence="2">Transposase IS4-like domain-containing protein</fullName>
    </recommendedName>
</protein>
<evidence type="ECO:0000256" key="1">
    <source>
        <dbReference type="SAM" id="MobiDB-lite"/>
    </source>
</evidence>
<evidence type="ECO:0000313" key="4">
    <source>
        <dbReference type="Proteomes" id="UP001519342"/>
    </source>
</evidence>
<organism evidence="3 4">
    <name type="scientific">Sedimentibacter acidaminivorans</name>
    <dbReference type="NCBI Taxonomy" id="913099"/>
    <lineage>
        <taxon>Bacteria</taxon>
        <taxon>Bacillati</taxon>
        <taxon>Bacillota</taxon>
        <taxon>Tissierellia</taxon>
        <taxon>Sedimentibacter</taxon>
    </lineage>
</organism>
<dbReference type="RefSeq" id="WP_209513152.1">
    <property type="nucleotide sequence ID" value="NZ_JAGGKS010000018.1"/>
</dbReference>
<keyword evidence="4" id="KW-1185">Reference proteome</keyword>